<sequence length="45" mass="5201">MCPKRCCIGRIALRLVIDMFKSCEPMRMIGGTLNLHRCHTQHRCA</sequence>
<keyword evidence="3" id="KW-1185">Reference proteome</keyword>
<dbReference type="EMBL" id="LT853882">
    <property type="protein sequence ID" value="SMQ97856.1"/>
    <property type="molecule type" value="Genomic_DNA"/>
</dbReference>
<dbReference type="Proteomes" id="UP000195877">
    <property type="component" value="Chromosome 1"/>
</dbReference>
<name>A0A1Y6HMI3_9XANT</name>
<evidence type="ECO:0000313" key="4">
    <source>
        <dbReference type="Proteomes" id="UP000195953"/>
    </source>
</evidence>
<proteinExistence type="predicted"/>
<evidence type="ECO:0000313" key="2">
    <source>
        <dbReference type="EMBL" id="SMR04678.1"/>
    </source>
</evidence>
<protein>
    <submittedName>
        <fullName evidence="2">Uncharacterized protein</fullName>
    </submittedName>
</protein>
<reference evidence="1 3" key="2">
    <citation type="submission" date="2017-05" db="EMBL/GenBank/DDBJ databases">
        <authorList>
            <person name="Blom J."/>
        </authorList>
    </citation>
    <scope>NUCLEOTIDE SEQUENCE [LARGE SCALE GENOMIC DNA]</scope>
    <source>
        <strain evidence="1">PD885</strain>
    </source>
</reference>
<dbReference type="Proteomes" id="UP000195953">
    <property type="component" value="Chromosome 1"/>
</dbReference>
<evidence type="ECO:0000313" key="1">
    <source>
        <dbReference type="EMBL" id="SMQ97856.1"/>
    </source>
</evidence>
<organism evidence="2 4">
    <name type="scientific">Xanthomonas fragariae</name>
    <dbReference type="NCBI Taxonomy" id="48664"/>
    <lineage>
        <taxon>Bacteria</taxon>
        <taxon>Pseudomonadati</taxon>
        <taxon>Pseudomonadota</taxon>
        <taxon>Gammaproteobacteria</taxon>
        <taxon>Lysobacterales</taxon>
        <taxon>Lysobacteraceae</taxon>
        <taxon>Xanthomonas</taxon>
    </lineage>
</organism>
<evidence type="ECO:0000313" key="3">
    <source>
        <dbReference type="Proteomes" id="UP000195877"/>
    </source>
</evidence>
<gene>
    <name evidence="2" type="ORF">PD5205_03402</name>
    <name evidence="1" type="ORF">PD885_00588</name>
</gene>
<dbReference type="AlphaFoldDB" id="A0A1Y6HMI3"/>
<dbReference type="EMBL" id="LT853885">
    <property type="protein sequence ID" value="SMR04678.1"/>
    <property type="molecule type" value="Genomic_DNA"/>
</dbReference>
<accession>A0A1Y6HMI3</accession>
<reference evidence="2 4" key="1">
    <citation type="submission" date="2017-05" db="EMBL/GenBank/DDBJ databases">
        <authorList>
            <person name="Song R."/>
            <person name="Chenine A.L."/>
            <person name="Ruprecht R.M."/>
        </authorList>
    </citation>
    <scope>NUCLEOTIDE SEQUENCE [LARGE SCALE GENOMIC DNA]</scope>
    <source>
        <strain evidence="2">PD5205</strain>
    </source>
</reference>